<gene>
    <name evidence="2" type="ORF">PFISCL1PPCAC_7757</name>
</gene>
<accession>A0AAV5V9Y2</accession>
<dbReference type="AlphaFoldDB" id="A0AAV5V9Y2"/>
<feature type="compositionally biased region" description="Polar residues" evidence="1">
    <location>
        <begin position="10"/>
        <end position="21"/>
    </location>
</feature>
<name>A0AAV5V9Y2_9BILA</name>
<comment type="caution">
    <text evidence="2">The sequence shown here is derived from an EMBL/GenBank/DDBJ whole genome shotgun (WGS) entry which is preliminary data.</text>
</comment>
<dbReference type="Proteomes" id="UP001432322">
    <property type="component" value="Unassembled WGS sequence"/>
</dbReference>
<keyword evidence="3" id="KW-1185">Reference proteome</keyword>
<proteinExistence type="predicted"/>
<sequence>MAPSRIARSVSRSTAPLRRPTSTDPIIVSDYFTPNRFAALPVDRSPGTVLVDHPYKITRADRRYCAQIKKLIRELMPAPLVRKAKTTTNRYFYGANPEKEVVSLDEIAVADRLHSDRFRIRSVRRSPMGRRSKVAVPLREQLLRVNLKRSIVAREEIVDEAKELAALDWEDETY</sequence>
<organism evidence="2 3">
    <name type="scientific">Pristionchus fissidentatus</name>
    <dbReference type="NCBI Taxonomy" id="1538716"/>
    <lineage>
        <taxon>Eukaryota</taxon>
        <taxon>Metazoa</taxon>
        <taxon>Ecdysozoa</taxon>
        <taxon>Nematoda</taxon>
        <taxon>Chromadorea</taxon>
        <taxon>Rhabditida</taxon>
        <taxon>Rhabditina</taxon>
        <taxon>Diplogasteromorpha</taxon>
        <taxon>Diplogasteroidea</taxon>
        <taxon>Neodiplogasteridae</taxon>
        <taxon>Pristionchus</taxon>
    </lineage>
</organism>
<evidence type="ECO:0000313" key="3">
    <source>
        <dbReference type="Proteomes" id="UP001432322"/>
    </source>
</evidence>
<protein>
    <submittedName>
        <fullName evidence="2">Uncharacterized protein</fullName>
    </submittedName>
</protein>
<reference evidence="2" key="1">
    <citation type="submission" date="2023-10" db="EMBL/GenBank/DDBJ databases">
        <title>Genome assembly of Pristionchus species.</title>
        <authorList>
            <person name="Yoshida K."/>
            <person name="Sommer R.J."/>
        </authorList>
    </citation>
    <scope>NUCLEOTIDE SEQUENCE</scope>
    <source>
        <strain evidence="2">RS5133</strain>
    </source>
</reference>
<dbReference type="EMBL" id="BTSY01000002">
    <property type="protein sequence ID" value="GMT16460.1"/>
    <property type="molecule type" value="Genomic_DNA"/>
</dbReference>
<evidence type="ECO:0000313" key="2">
    <source>
        <dbReference type="EMBL" id="GMT16460.1"/>
    </source>
</evidence>
<feature type="region of interest" description="Disordered" evidence="1">
    <location>
        <begin position="1"/>
        <end position="21"/>
    </location>
</feature>
<evidence type="ECO:0000256" key="1">
    <source>
        <dbReference type="SAM" id="MobiDB-lite"/>
    </source>
</evidence>